<evidence type="ECO:0000256" key="4">
    <source>
        <dbReference type="RuleBase" id="RU003330"/>
    </source>
</evidence>
<dbReference type="GO" id="GO:0004017">
    <property type="term" value="F:AMP kinase activity"/>
    <property type="evidence" value="ECO:0007669"/>
    <property type="project" value="InterPro"/>
</dbReference>
<keyword evidence="1 4" id="KW-0808">Transferase</keyword>
<sequence>MSPTASAPKLEPESHPLTQQVRMVLLGPPGSGKGTQSPKLRDHYNVCHLSTGDLLRHEVRNKTPLGNQIKAVIDAGKLVSDETVLKLVENNLDKKECENGFLLDGFPRTVPQAEQLDKLLQKRNEPGVDAAVEFAIDDSLLVRRICGRWFHMSSGRSYHEEFKPSKVPGVDDVTGEPLVKRQDDNADTLRTRLNTYHNETMPLIDYYQKRRIHRRIDASMDSSTVFENIKNIFADLKSTLTESRTSVL</sequence>
<dbReference type="NCBIfam" id="TIGR01351">
    <property type="entry name" value="adk"/>
    <property type="match status" value="1"/>
</dbReference>
<keyword evidence="2" id="KW-0547">Nucleotide-binding</keyword>
<dbReference type="GO" id="GO:0005524">
    <property type="term" value="F:ATP binding"/>
    <property type="evidence" value="ECO:0007669"/>
    <property type="project" value="InterPro"/>
</dbReference>
<dbReference type="NCBIfam" id="NF001381">
    <property type="entry name" value="PRK00279.1-3"/>
    <property type="match status" value="1"/>
</dbReference>
<feature type="domain" description="Adenylate kinase active site lid" evidence="5">
    <location>
        <begin position="148"/>
        <end position="183"/>
    </location>
</feature>
<dbReference type="FunFam" id="3.40.50.300:FF:000106">
    <property type="entry name" value="Adenylate kinase mitochondrial"/>
    <property type="match status" value="1"/>
</dbReference>
<dbReference type="InterPro" id="IPR007862">
    <property type="entry name" value="Adenylate_kinase_lid-dom"/>
</dbReference>
<dbReference type="SUPFAM" id="SSF52540">
    <property type="entry name" value="P-loop containing nucleoside triphosphate hydrolases"/>
    <property type="match status" value="1"/>
</dbReference>
<comment type="similarity">
    <text evidence="4">Belongs to the adenylate kinase family.</text>
</comment>
<evidence type="ECO:0000259" key="5">
    <source>
        <dbReference type="Pfam" id="PF05191"/>
    </source>
</evidence>
<dbReference type="InterPro" id="IPR033690">
    <property type="entry name" value="Adenylat_kinase_CS"/>
</dbReference>
<dbReference type="InterPro" id="IPR000850">
    <property type="entry name" value="Adenylat/UMP-CMP_kin"/>
</dbReference>
<dbReference type="InterPro" id="IPR006259">
    <property type="entry name" value="Adenyl_kin_sub"/>
</dbReference>
<accession>D3PHI3</accession>
<dbReference type="OrthoDB" id="439792at2759"/>
<dbReference type="EMBL" id="BT121089">
    <property type="protein sequence ID" value="ADD38019.1"/>
    <property type="molecule type" value="mRNA"/>
</dbReference>
<reference evidence="6" key="1">
    <citation type="submission" date="2010-03" db="EMBL/GenBank/DDBJ databases">
        <title>Atlantic Lepeophtheirus salmonis ESTs and full-length cDNAs.</title>
        <authorList>
            <person name="Yasuike M."/>
            <person name="von Schalburg K."/>
            <person name="Cooper G."/>
            <person name="Leong J."/>
            <person name="Nilsen F."/>
            <person name="Jones S.R.M."/>
            <person name="Koop B.F."/>
        </authorList>
    </citation>
    <scope>NUCLEOTIDE SEQUENCE</scope>
    <source>
        <strain evidence="6">Atlantic form</strain>
        <tissue evidence="6">Mixed tissue</tissue>
    </source>
</reference>
<reference evidence="7" key="2">
    <citation type="submission" date="2014-05" db="EMBL/GenBank/DDBJ databases">
        <authorList>
            <person name="Chronopoulou M."/>
        </authorList>
    </citation>
    <scope>NUCLEOTIDE SEQUENCE</scope>
    <source>
        <tissue evidence="7">Whole organism</tissue>
    </source>
</reference>
<evidence type="ECO:0000256" key="1">
    <source>
        <dbReference type="ARBA" id="ARBA00022679"/>
    </source>
</evidence>
<dbReference type="PROSITE" id="PS00113">
    <property type="entry name" value="ADENYLATE_KINASE"/>
    <property type="match status" value="1"/>
</dbReference>
<organism evidence="6">
    <name type="scientific">Lepeophtheirus salmonis</name>
    <name type="common">Salmon louse</name>
    <name type="synonym">Caligus salmonis</name>
    <dbReference type="NCBI Taxonomy" id="72036"/>
    <lineage>
        <taxon>Eukaryota</taxon>
        <taxon>Metazoa</taxon>
        <taxon>Ecdysozoa</taxon>
        <taxon>Arthropoda</taxon>
        <taxon>Crustacea</taxon>
        <taxon>Multicrustacea</taxon>
        <taxon>Hexanauplia</taxon>
        <taxon>Copepoda</taxon>
        <taxon>Siphonostomatoida</taxon>
        <taxon>Caligidae</taxon>
        <taxon>Lepeophtheirus</taxon>
    </lineage>
</organism>
<evidence type="ECO:0000313" key="7">
    <source>
        <dbReference type="EMBL" id="CDW17457.1"/>
    </source>
</evidence>
<dbReference type="Pfam" id="PF00406">
    <property type="entry name" value="ADK"/>
    <property type="match status" value="1"/>
</dbReference>
<evidence type="ECO:0000256" key="2">
    <source>
        <dbReference type="ARBA" id="ARBA00022741"/>
    </source>
</evidence>
<keyword evidence="3 4" id="KW-0418">Kinase</keyword>
<dbReference type="AlphaFoldDB" id="D3PHI3"/>
<evidence type="ECO:0000256" key="3">
    <source>
        <dbReference type="ARBA" id="ARBA00022777"/>
    </source>
</evidence>
<name>D3PHI3_LEPSM</name>
<dbReference type="Gene3D" id="3.40.50.300">
    <property type="entry name" value="P-loop containing nucleotide triphosphate hydrolases"/>
    <property type="match status" value="1"/>
</dbReference>
<protein>
    <submittedName>
        <fullName evidence="6">Adenylate kinase 2, mitochondrial</fullName>
    </submittedName>
</protein>
<dbReference type="PANTHER" id="PTHR23359">
    <property type="entry name" value="NUCLEOTIDE KINASE"/>
    <property type="match status" value="1"/>
</dbReference>
<dbReference type="CDD" id="cd01428">
    <property type="entry name" value="ADK"/>
    <property type="match status" value="1"/>
</dbReference>
<dbReference type="Pfam" id="PF05191">
    <property type="entry name" value="ADK_lid"/>
    <property type="match status" value="1"/>
</dbReference>
<dbReference type="NCBIfam" id="NF011100">
    <property type="entry name" value="PRK14527.1"/>
    <property type="match status" value="1"/>
</dbReference>
<gene>
    <name evidence="6" type="primary">KAD2</name>
</gene>
<dbReference type="HAMAP" id="MF_00235">
    <property type="entry name" value="Adenylate_kinase_Adk"/>
    <property type="match status" value="1"/>
</dbReference>
<dbReference type="PRINTS" id="PR00094">
    <property type="entry name" value="ADENYLTKNASE"/>
</dbReference>
<dbReference type="EMBL" id="HACA01000096">
    <property type="protein sequence ID" value="CDW17457.1"/>
    <property type="molecule type" value="Transcribed_RNA"/>
</dbReference>
<proteinExistence type="evidence at transcript level"/>
<evidence type="ECO:0000313" key="6">
    <source>
        <dbReference type="EMBL" id="ADD38019.1"/>
    </source>
</evidence>
<dbReference type="InterPro" id="IPR027417">
    <property type="entry name" value="P-loop_NTPase"/>
</dbReference>